<evidence type="ECO:0000313" key="14">
    <source>
        <dbReference type="EMBL" id="MDO8107376.1"/>
    </source>
</evidence>
<feature type="active site" description="Schiff-base intermediate with substrate" evidence="12">
    <location>
        <position position="170"/>
    </location>
</feature>
<evidence type="ECO:0000256" key="5">
    <source>
        <dbReference type="ARBA" id="ARBA00022490"/>
    </source>
</evidence>
<comment type="caution">
    <text evidence="14">The sequence shown here is derived from an EMBL/GenBank/DDBJ whole genome shotgun (WGS) entry which is preliminary data.</text>
</comment>
<dbReference type="EC" id="4.3.3.7" evidence="4 12"/>
<comment type="function">
    <text evidence="1 12">Catalyzes the condensation of (S)-aspartate-beta-semialdehyde [(S)-ASA] and pyruvate to 4-hydroxy-tetrahydrodipicolinate (HTPA).</text>
</comment>
<keyword evidence="7 12" id="KW-0220">Diaminopimelate biosynthesis</keyword>
<keyword evidence="10 12" id="KW-0704">Schiff base</keyword>
<sequence length="303" mass="31227">MVRTDTPGRPFGSLLTAMVTPMSPDGSVDIDAGVALARHLVDHGSDGLVLNGTTGEAPTTHAPEKADLVSAVVEAVGDRAHVLAGAGSNDTAHAVRMAEQAAEAGAHGLLVVTPYYSRPSQAGVYAHTAAVADATDLPVMLYDVPGRTVVRYAPATLDRLAEHPRVVAVKDATGDTQAALRAAARTGLAWYSGDDGLLLPFLAVGAVGVVSMAAHLVGDQLAAVIRAWDAGDHDAARRRFVDLVPVVDLIAGSGNGALRCKLTLHLLGRLPSAAMRLPQVEADETEIAEVRDALVATGLLEGD</sequence>
<feature type="site" description="Part of a proton relay during catalysis" evidence="12">
    <location>
        <position position="116"/>
    </location>
</feature>
<dbReference type="Gene3D" id="3.20.20.70">
    <property type="entry name" value="Aldolase class I"/>
    <property type="match status" value="1"/>
</dbReference>
<evidence type="ECO:0000256" key="6">
    <source>
        <dbReference type="ARBA" id="ARBA00022605"/>
    </source>
</evidence>
<keyword evidence="15" id="KW-1185">Reference proteome</keyword>
<dbReference type="PANTHER" id="PTHR12128:SF66">
    <property type="entry name" value="4-HYDROXY-2-OXOGLUTARATE ALDOLASE, MITOCHONDRIAL"/>
    <property type="match status" value="1"/>
</dbReference>
<feature type="active site" description="Proton donor/acceptor" evidence="12">
    <location>
        <position position="142"/>
    </location>
</feature>
<dbReference type="InterPro" id="IPR013785">
    <property type="entry name" value="Aldolase_TIM"/>
</dbReference>
<keyword evidence="8 12" id="KW-0457">Lysine biosynthesis</keyword>
<dbReference type="PIRSF" id="PIRSF001365">
    <property type="entry name" value="DHDPS"/>
    <property type="match status" value="1"/>
</dbReference>
<dbReference type="NCBIfam" id="TIGR00674">
    <property type="entry name" value="dapA"/>
    <property type="match status" value="1"/>
</dbReference>
<dbReference type="InterPro" id="IPR020624">
    <property type="entry name" value="Schiff_base-form_aldolases_CS"/>
</dbReference>
<evidence type="ECO:0000313" key="15">
    <source>
        <dbReference type="Proteomes" id="UP001232536"/>
    </source>
</evidence>
<evidence type="ECO:0000256" key="11">
    <source>
        <dbReference type="ARBA" id="ARBA00047836"/>
    </source>
</evidence>
<protein>
    <recommendedName>
        <fullName evidence="4 12">4-hydroxy-tetrahydrodipicolinate synthase</fullName>
        <shortName evidence="12">HTPA synthase</shortName>
        <ecNumber evidence="4 12">4.3.3.7</ecNumber>
    </recommendedName>
</protein>
<dbReference type="Proteomes" id="UP001232536">
    <property type="component" value="Unassembled WGS sequence"/>
</dbReference>
<evidence type="ECO:0000256" key="8">
    <source>
        <dbReference type="ARBA" id="ARBA00023154"/>
    </source>
</evidence>
<keyword evidence="5 12" id="KW-0963">Cytoplasm</keyword>
<dbReference type="InterPro" id="IPR005263">
    <property type="entry name" value="DapA"/>
</dbReference>
<reference evidence="14 15" key="1">
    <citation type="submission" date="2023-07" db="EMBL/GenBank/DDBJ databases">
        <title>Description of novel actinomycetes strains, isolated from tidal flat sediment.</title>
        <authorList>
            <person name="Lu C."/>
        </authorList>
    </citation>
    <scope>NUCLEOTIDE SEQUENCE [LARGE SCALE GENOMIC DNA]</scope>
    <source>
        <strain evidence="14 15">SYSU T00b441</strain>
    </source>
</reference>
<dbReference type="Pfam" id="PF00701">
    <property type="entry name" value="DHDPS"/>
    <property type="match status" value="1"/>
</dbReference>
<dbReference type="HAMAP" id="MF_00418">
    <property type="entry name" value="DapA"/>
    <property type="match status" value="1"/>
</dbReference>
<dbReference type="RefSeq" id="WP_304601004.1">
    <property type="nucleotide sequence ID" value="NZ_JAUQYP010000001.1"/>
</dbReference>
<dbReference type="EMBL" id="JAUQYP010000001">
    <property type="protein sequence ID" value="MDO8107376.1"/>
    <property type="molecule type" value="Genomic_DNA"/>
</dbReference>
<dbReference type="InterPro" id="IPR002220">
    <property type="entry name" value="DapA-like"/>
</dbReference>
<organism evidence="14 15">
    <name type="scientific">Actinotalea lenta</name>
    <dbReference type="NCBI Taxonomy" id="3064654"/>
    <lineage>
        <taxon>Bacteria</taxon>
        <taxon>Bacillati</taxon>
        <taxon>Actinomycetota</taxon>
        <taxon>Actinomycetes</taxon>
        <taxon>Micrococcales</taxon>
        <taxon>Cellulomonadaceae</taxon>
        <taxon>Actinotalea</taxon>
    </lineage>
</organism>
<comment type="pathway">
    <text evidence="2 12">Amino-acid biosynthesis; L-lysine biosynthesis via DAP pathway; (S)-tetrahydrodipicolinate from L-aspartate: step 3/4.</text>
</comment>
<feature type="site" description="Part of a proton relay during catalysis" evidence="12">
    <location>
        <position position="53"/>
    </location>
</feature>
<dbReference type="CDD" id="cd00950">
    <property type="entry name" value="DHDPS"/>
    <property type="match status" value="1"/>
</dbReference>
<dbReference type="PANTHER" id="PTHR12128">
    <property type="entry name" value="DIHYDRODIPICOLINATE SYNTHASE"/>
    <property type="match status" value="1"/>
</dbReference>
<evidence type="ECO:0000256" key="7">
    <source>
        <dbReference type="ARBA" id="ARBA00022915"/>
    </source>
</evidence>
<evidence type="ECO:0000256" key="13">
    <source>
        <dbReference type="PIRNR" id="PIRNR001365"/>
    </source>
</evidence>
<dbReference type="GO" id="GO:0008840">
    <property type="term" value="F:4-hydroxy-tetrahydrodipicolinate synthase activity"/>
    <property type="evidence" value="ECO:0007669"/>
    <property type="project" value="UniProtKB-EC"/>
</dbReference>
<evidence type="ECO:0000256" key="12">
    <source>
        <dbReference type="HAMAP-Rule" id="MF_00418"/>
    </source>
</evidence>
<evidence type="ECO:0000256" key="10">
    <source>
        <dbReference type="ARBA" id="ARBA00023270"/>
    </source>
</evidence>
<comment type="catalytic activity">
    <reaction evidence="11 12">
        <text>L-aspartate 4-semialdehyde + pyruvate = (2S,4S)-4-hydroxy-2,3,4,5-tetrahydrodipicolinate + H2O + H(+)</text>
        <dbReference type="Rhea" id="RHEA:34171"/>
        <dbReference type="ChEBI" id="CHEBI:15361"/>
        <dbReference type="ChEBI" id="CHEBI:15377"/>
        <dbReference type="ChEBI" id="CHEBI:15378"/>
        <dbReference type="ChEBI" id="CHEBI:67139"/>
        <dbReference type="ChEBI" id="CHEBI:537519"/>
        <dbReference type="EC" id="4.3.3.7"/>
    </reaction>
</comment>
<evidence type="ECO:0000256" key="3">
    <source>
        <dbReference type="ARBA" id="ARBA00007592"/>
    </source>
</evidence>
<keyword evidence="6 12" id="KW-0028">Amino-acid biosynthesis</keyword>
<dbReference type="PROSITE" id="PS00665">
    <property type="entry name" value="DHDPS_1"/>
    <property type="match status" value="1"/>
</dbReference>
<gene>
    <name evidence="12 14" type="primary">dapA</name>
    <name evidence="14" type="ORF">Q6348_09230</name>
</gene>
<dbReference type="PRINTS" id="PR00146">
    <property type="entry name" value="DHPICSNTHASE"/>
</dbReference>
<evidence type="ECO:0000256" key="2">
    <source>
        <dbReference type="ARBA" id="ARBA00005120"/>
    </source>
</evidence>
<keyword evidence="9 12" id="KW-0456">Lyase</keyword>
<evidence type="ECO:0000256" key="4">
    <source>
        <dbReference type="ARBA" id="ARBA00012086"/>
    </source>
</evidence>
<comment type="caution">
    <text evidence="12">Was originally thought to be a dihydrodipicolinate synthase (DHDPS), catalyzing the condensation of (S)-aspartate-beta-semialdehyde [(S)-ASA] and pyruvate to dihydrodipicolinate (DHDP). However, it was shown in E.coli that the product of the enzymatic reaction is not dihydrodipicolinate but in fact (4S)-4-hydroxy-2,3,4,5-tetrahydro-(2S)-dipicolinic acid (HTPA), and that the consecutive dehydration reaction leading to DHDP is not spontaneous but catalyzed by DapB.</text>
</comment>
<feature type="binding site" evidence="12">
    <location>
        <position position="210"/>
    </location>
    <ligand>
        <name>pyruvate</name>
        <dbReference type="ChEBI" id="CHEBI:15361"/>
    </ligand>
</feature>
<evidence type="ECO:0000256" key="1">
    <source>
        <dbReference type="ARBA" id="ARBA00003294"/>
    </source>
</evidence>
<comment type="similarity">
    <text evidence="3 12 13">Belongs to the DapA family.</text>
</comment>
<comment type="subunit">
    <text evidence="12">Homotetramer; dimer of dimers.</text>
</comment>
<name>A0ABT9DA46_9CELL</name>
<evidence type="ECO:0000256" key="9">
    <source>
        <dbReference type="ARBA" id="ARBA00023239"/>
    </source>
</evidence>
<proteinExistence type="inferred from homology"/>
<dbReference type="SUPFAM" id="SSF51569">
    <property type="entry name" value="Aldolase"/>
    <property type="match status" value="1"/>
</dbReference>
<comment type="subcellular location">
    <subcellularLocation>
        <location evidence="12">Cytoplasm</location>
    </subcellularLocation>
</comment>
<feature type="binding site" evidence="12">
    <location>
        <position position="54"/>
    </location>
    <ligand>
        <name>pyruvate</name>
        <dbReference type="ChEBI" id="CHEBI:15361"/>
    </ligand>
</feature>
<accession>A0ABT9DA46</accession>
<dbReference type="SMART" id="SM01130">
    <property type="entry name" value="DHDPS"/>
    <property type="match status" value="1"/>
</dbReference>